<feature type="domain" description="NAD(P)-binding" evidence="2">
    <location>
        <begin position="7"/>
        <end position="174"/>
    </location>
</feature>
<accession>A0ABP7ZNU1</accession>
<comment type="caution">
    <text evidence="3">The sequence shown here is derived from an EMBL/GenBank/DDBJ whole genome shotgun (WGS) entry which is preliminary data.</text>
</comment>
<sequence length="255" mass="26682">MKIVVVGGTGLIGGRLVENLREAGHEVIAASPSNGINSVTGEGLAEAFAGADIVYDIPNSPSWADADVLEFFQKSTGNIVAEAKKAGVKHHIVLSIVGVDRTPDIGYMRAKVAQEELAKSGGVPFTIVRATQFFEFIPALVAGGTEDGVATLSPVLMQPIAAADVSAALAKVANREPKNDTVELAGPEAIRLSELGGRLLRSRGDDTPVVADEAAGYYGGKVDDTSLTPGHDPAITEHFSGSLTFDEWLAAQFWE</sequence>
<dbReference type="SUPFAM" id="SSF51735">
    <property type="entry name" value="NAD(P)-binding Rossmann-fold domains"/>
    <property type="match status" value="1"/>
</dbReference>
<reference evidence="3" key="2">
    <citation type="submission" date="2023-12" db="EMBL/GenBank/DDBJ databases">
        <authorList>
            <person name="Sun Q."/>
            <person name="Inoue M."/>
        </authorList>
    </citation>
    <scope>NUCLEOTIDE SEQUENCE</scope>
    <source>
        <strain evidence="3">JCM 17590</strain>
    </source>
</reference>
<dbReference type="RefSeq" id="WP_344792781.1">
    <property type="nucleotide sequence ID" value="NZ_BAABBV010000002.1"/>
</dbReference>
<dbReference type="PANTHER" id="PTHR42748">
    <property type="entry name" value="NITROGEN METABOLITE REPRESSION PROTEIN NMRA FAMILY MEMBER"/>
    <property type="match status" value="1"/>
</dbReference>
<keyword evidence="4" id="KW-1185">Reference proteome</keyword>
<organism evidence="3 4">
    <name type="scientific">Gryllotalpicola daejeonensis</name>
    <dbReference type="NCBI Taxonomy" id="993087"/>
    <lineage>
        <taxon>Bacteria</taxon>
        <taxon>Bacillati</taxon>
        <taxon>Actinomycetota</taxon>
        <taxon>Actinomycetes</taxon>
        <taxon>Micrococcales</taxon>
        <taxon>Microbacteriaceae</taxon>
        <taxon>Gryllotalpicola</taxon>
    </lineage>
</organism>
<gene>
    <name evidence="3" type="ORF">GCM10022286_30850</name>
</gene>
<evidence type="ECO:0000313" key="3">
    <source>
        <dbReference type="EMBL" id="GAA4166338.1"/>
    </source>
</evidence>
<dbReference type="InterPro" id="IPR036291">
    <property type="entry name" value="NAD(P)-bd_dom_sf"/>
</dbReference>
<dbReference type="PANTHER" id="PTHR42748:SF3">
    <property type="entry name" value="BLL4366 PROTEIN"/>
    <property type="match status" value="1"/>
</dbReference>
<dbReference type="Proteomes" id="UP001415169">
    <property type="component" value="Unassembled WGS sequence"/>
</dbReference>
<name>A0ABP7ZNU1_9MICO</name>
<reference evidence="3" key="1">
    <citation type="journal article" date="2014" name="Int. J. Syst. Evol. Microbiol.">
        <title>Complete genome of a new Firmicutes species belonging to the dominant human colonic microbiota ('Ruminococcus bicirculans') reveals two chromosomes and a selective capacity to utilize plant glucans.</title>
        <authorList>
            <consortium name="NISC Comparative Sequencing Program"/>
            <person name="Wegmann U."/>
            <person name="Louis P."/>
            <person name="Goesmann A."/>
            <person name="Henrissat B."/>
            <person name="Duncan S.H."/>
            <person name="Flint H.J."/>
        </authorList>
    </citation>
    <scope>NUCLEOTIDE SEQUENCE</scope>
    <source>
        <strain evidence="3">JCM 17590</strain>
    </source>
</reference>
<dbReference type="InterPro" id="IPR016040">
    <property type="entry name" value="NAD(P)-bd_dom"/>
</dbReference>
<dbReference type="InterPro" id="IPR051164">
    <property type="entry name" value="NmrA-like_oxidored"/>
</dbReference>
<evidence type="ECO:0000313" key="4">
    <source>
        <dbReference type="Proteomes" id="UP001415169"/>
    </source>
</evidence>
<keyword evidence="1" id="KW-0521">NADP</keyword>
<dbReference type="Gene3D" id="3.40.50.720">
    <property type="entry name" value="NAD(P)-binding Rossmann-like Domain"/>
    <property type="match status" value="1"/>
</dbReference>
<evidence type="ECO:0000259" key="2">
    <source>
        <dbReference type="Pfam" id="PF13460"/>
    </source>
</evidence>
<evidence type="ECO:0000256" key="1">
    <source>
        <dbReference type="ARBA" id="ARBA00022857"/>
    </source>
</evidence>
<dbReference type="EMBL" id="BAABBV010000002">
    <property type="protein sequence ID" value="GAA4166338.1"/>
    <property type="molecule type" value="Genomic_DNA"/>
</dbReference>
<protein>
    <submittedName>
        <fullName evidence="3">SDR family oxidoreductase</fullName>
    </submittedName>
</protein>
<dbReference type="Pfam" id="PF13460">
    <property type="entry name" value="NAD_binding_10"/>
    <property type="match status" value="1"/>
</dbReference>
<proteinExistence type="predicted"/>